<name>A0AAX2AKC2_9BACT</name>
<evidence type="ECO:0000313" key="2">
    <source>
        <dbReference type="EMBL" id="RXK16468.1"/>
    </source>
</evidence>
<dbReference type="EMBL" id="NXID01000008">
    <property type="protein sequence ID" value="RXK16468.1"/>
    <property type="molecule type" value="Genomic_DNA"/>
</dbReference>
<dbReference type="Proteomes" id="UP000290092">
    <property type="component" value="Unassembled WGS sequence"/>
</dbReference>
<evidence type="ECO:0008006" key="4">
    <source>
        <dbReference type="Google" id="ProtNLM"/>
    </source>
</evidence>
<organism evidence="2 3">
    <name type="scientific">Malaciobacter mytili LMG 24559</name>
    <dbReference type="NCBI Taxonomy" id="1032238"/>
    <lineage>
        <taxon>Bacteria</taxon>
        <taxon>Pseudomonadati</taxon>
        <taxon>Campylobacterota</taxon>
        <taxon>Epsilonproteobacteria</taxon>
        <taxon>Campylobacterales</taxon>
        <taxon>Arcobacteraceae</taxon>
        <taxon>Malaciobacter</taxon>
    </lineage>
</organism>
<accession>A0AAX2AKC2</accession>
<dbReference type="Gene3D" id="1.25.40.10">
    <property type="entry name" value="Tetratricopeptide repeat domain"/>
    <property type="match status" value="1"/>
</dbReference>
<keyword evidence="3" id="KW-1185">Reference proteome</keyword>
<dbReference type="SUPFAM" id="SSF81901">
    <property type="entry name" value="HCP-like"/>
    <property type="match status" value="1"/>
</dbReference>
<feature type="signal peptide" evidence="1">
    <location>
        <begin position="1"/>
        <end position="21"/>
    </location>
</feature>
<sequence length="241" mass="26973">MRLIKCSLIFMILVNYTFAQTFTNSYLNNGISVDTKEQKEIRTYEDYMELESLLKKAITQGDQSKYFSLGALYLEDFPFKKADKEKAKIYLNKALNLGYGLASLALIEDYIMIGDLDNALLLLEKGLKGKNTDPNSKIVLAVTYNGIVLDYKFTNMPYVHKALDLTYPISQITNVSSLDFSIANLLNIAGNYEEAKKYLNTACNNPNVEPTIKNACDNSMGIKNNIKKSTECTTCGLGALK</sequence>
<keyword evidence="1" id="KW-0732">Signal</keyword>
<comment type="caution">
    <text evidence="2">The sequence shown here is derived from an EMBL/GenBank/DDBJ whole genome shotgun (WGS) entry which is preliminary data.</text>
</comment>
<evidence type="ECO:0000256" key="1">
    <source>
        <dbReference type="SAM" id="SignalP"/>
    </source>
</evidence>
<proteinExistence type="predicted"/>
<reference evidence="2 3" key="1">
    <citation type="submission" date="2017-09" db="EMBL/GenBank/DDBJ databases">
        <title>Genomics of the genus Arcobacter.</title>
        <authorList>
            <person name="Perez-Cataluna A."/>
            <person name="Figueras M.J."/>
            <person name="Salas-Masso N."/>
        </authorList>
    </citation>
    <scope>NUCLEOTIDE SEQUENCE [LARGE SCALE GENOMIC DNA]</scope>
    <source>
        <strain evidence="2 3">CECT 7386</strain>
    </source>
</reference>
<dbReference type="AlphaFoldDB" id="A0AAX2AKC2"/>
<feature type="chain" id="PRO_5043836189" description="Beta-lactamase" evidence="1">
    <location>
        <begin position="22"/>
        <end position="241"/>
    </location>
</feature>
<dbReference type="RefSeq" id="WP_114843309.1">
    <property type="nucleotide sequence ID" value="NZ_CP031220.1"/>
</dbReference>
<gene>
    <name evidence="2" type="ORF">CP985_03390</name>
</gene>
<dbReference type="InterPro" id="IPR011990">
    <property type="entry name" value="TPR-like_helical_dom_sf"/>
</dbReference>
<evidence type="ECO:0000313" key="3">
    <source>
        <dbReference type="Proteomes" id="UP000290092"/>
    </source>
</evidence>
<protein>
    <recommendedName>
        <fullName evidence="4">Beta-lactamase</fullName>
    </recommendedName>
</protein>
<dbReference type="KEGG" id="amyt:AMYT_a0103"/>